<dbReference type="RefSeq" id="WP_113987774.1">
    <property type="nucleotide sequence ID" value="NZ_QLST01000001.1"/>
</dbReference>
<dbReference type="EMBL" id="QLST01000001">
    <property type="protein sequence ID" value="RBA29892.1"/>
    <property type="molecule type" value="Genomic_DNA"/>
</dbReference>
<protein>
    <submittedName>
        <fullName evidence="1">Uncharacterized protein</fullName>
    </submittedName>
</protein>
<dbReference type="OrthoDB" id="1357696at2"/>
<dbReference type="Gene3D" id="3.90.930.1">
    <property type="match status" value="1"/>
</dbReference>
<comment type="caution">
    <text evidence="1">The sequence shown here is derived from an EMBL/GenBank/DDBJ whole genome shotgun (WGS) entry which is preliminary data.</text>
</comment>
<dbReference type="Proteomes" id="UP000253319">
    <property type="component" value="Unassembled WGS sequence"/>
</dbReference>
<dbReference type="AlphaFoldDB" id="A0A365P5P8"/>
<organism evidence="1 2">
    <name type="scientific">Flavobacterium tibetense</name>
    <dbReference type="NCBI Taxonomy" id="2233533"/>
    <lineage>
        <taxon>Bacteria</taxon>
        <taxon>Pseudomonadati</taxon>
        <taxon>Bacteroidota</taxon>
        <taxon>Flavobacteriia</taxon>
        <taxon>Flavobacteriales</taxon>
        <taxon>Flavobacteriaceae</taxon>
        <taxon>Flavobacterium</taxon>
    </lineage>
</organism>
<dbReference type="PROSITE" id="PS51257">
    <property type="entry name" value="PROKAR_LIPOPROTEIN"/>
    <property type="match status" value="1"/>
</dbReference>
<keyword evidence="2" id="KW-1185">Reference proteome</keyword>
<sequence>MNKNIVFLLLILFSCQNETTKVKYIYKSGKIEQMIFYTNDDKLADSLYIYKDKNLVSKKFLIDTFTYRYVNYYKNGNIESEGLKYKDRFIGEWKFFNSNRSLEKILEYKIICDSSYLNQGKIFDNQGKISIEKSNFYNVKYINSAKINEKIKFDFKYNKLYKNSYADLYISPDIDQSFCDLNNKKYLISNFKDDSISAKIGYSTYGKKQLRGFIKEYKLNETDSITLIRIMYIDIPVEIK</sequence>
<proteinExistence type="predicted"/>
<gene>
    <name evidence="1" type="ORF">DPN68_01305</name>
</gene>
<reference evidence="1 2" key="1">
    <citation type="submission" date="2018-06" db="EMBL/GenBank/DDBJ databases">
        <title>Flavobacterium tibetense sp. nov., isolated from a wetland YonghuCo on Tibetan Plateau.</title>
        <authorList>
            <person name="Xing P."/>
            <person name="Phurbu D."/>
            <person name="Lu H."/>
        </authorList>
    </citation>
    <scope>NUCLEOTIDE SEQUENCE [LARGE SCALE GENOMIC DNA]</scope>
    <source>
        <strain evidence="1 2">YH5</strain>
    </source>
</reference>
<name>A0A365P5P8_9FLAO</name>
<evidence type="ECO:0000313" key="1">
    <source>
        <dbReference type="EMBL" id="RBA29892.1"/>
    </source>
</evidence>
<accession>A0A365P5P8</accession>
<evidence type="ECO:0000313" key="2">
    <source>
        <dbReference type="Proteomes" id="UP000253319"/>
    </source>
</evidence>